<evidence type="ECO:0000313" key="2">
    <source>
        <dbReference type="EMBL" id="CAL6028931.1"/>
    </source>
</evidence>
<dbReference type="AlphaFoldDB" id="A0AA86UYZ2"/>
<dbReference type="Proteomes" id="UP001642409">
    <property type="component" value="Unassembled WGS sequence"/>
</dbReference>
<name>A0AA86UYZ2_9EUKA</name>
<reference evidence="1" key="1">
    <citation type="submission" date="2023-06" db="EMBL/GenBank/DDBJ databases">
        <authorList>
            <person name="Kurt Z."/>
        </authorList>
    </citation>
    <scope>NUCLEOTIDE SEQUENCE</scope>
</reference>
<dbReference type="EMBL" id="CATOUU010001179">
    <property type="protein sequence ID" value="CAI9977665.1"/>
    <property type="molecule type" value="Genomic_DNA"/>
</dbReference>
<gene>
    <name evidence="2" type="ORF">HINF_LOCUS32047</name>
    <name evidence="1" type="ORF">HINF_LOCUS65310</name>
</gene>
<sequence length="146" mass="17671">MKQTNQKKQMITTIMSEYAQIFEESLNSINYNKRKLTFRQICETYYDLIEEEQKMFWTFLNQKTGKSISNLKHIYTYHLNSEDKQNIKQYVEANSHQSVKELVNNLVNNQFQGKDVFYYEIYHVVYRAHARQVVKQYKTVQKSESE</sequence>
<reference evidence="2 3" key="2">
    <citation type="submission" date="2024-07" db="EMBL/GenBank/DDBJ databases">
        <authorList>
            <person name="Akdeniz Z."/>
        </authorList>
    </citation>
    <scope>NUCLEOTIDE SEQUENCE [LARGE SCALE GENOMIC DNA]</scope>
</reference>
<keyword evidence="3" id="KW-1185">Reference proteome</keyword>
<dbReference type="EMBL" id="CAXDID020000108">
    <property type="protein sequence ID" value="CAL6028931.1"/>
    <property type="molecule type" value="Genomic_DNA"/>
</dbReference>
<comment type="caution">
    <text evidence="1">The sequence shown here is derived from an EMBL/GenBank/DDBJ whole genome shotgun (WGS) entry which is preliminary data.</text>
</comment>
<organism evidence="1">
    <name type="scientific">Hexamita inflata</name>
    <dbReference type="NCBI Taxonomy" id="28002"/>
    <lineage>
        <taxon>Eukaryota</taxon>
        <taxon>Metamonada</taxon>
        <taxon>Diplomonadida</taxon>
        <taxon>Hexamitidae</taxon>
        <taxon>Hexamitinae</taxon>
        <taxon>Hexamita</taxon>
    </lineage>
</organism>
<evidence type="ECO:0000313" key="3">
    <source>
        <dbReference type="Proteomes" id="UP001642409"/>
    </source>
</evidence>
<proteinExistence type="predicted"/>
<evidence type="ECO:0000313" key="1">
    <source>
        <dbReference type="EMBL" id="CAI9977665.1"/>
    </source>
</evidence>
<accession>A0AA86UYZ2</accession>
<protein>
    <submittedName>
        <fullName evidence="2">Hypothetical_protein</fullName>
    </submittedName>
</protein>